<dbReference type="Proteomes" id="UP000663671">
    <property type="component" value="Chromosome 4"/>
</dbReference>
<dbReference type="PROSITE" id="PS50234">
    <property type="entry name" value="VWFA"/>
    <property type="match status" value="1"/>
</dbReference>
<dbReference type="InterPro" id="IPR051266">
    <property type="entry name" value="CLCR"/>
</dbReference>
<dbReference type="PANTHER" id="PTHR10579:SF156">
    <property type="entry name" value="VWFA DOMAIN-CONTAINING PROTEIN"/>
    <property type="match status" value="1"/>
</dbReference>
<proteinExistence type="predicted"/>
<dbReference type="Pfam" id="PF14624">
    <property type="entry name" value="Vwaint"/>
    <property type="match status" value="1"/>
</dbReference>
<organism evidence="2 3">
    <name type="scientific">Ajellomyces capsulatus</name>
    <name type="common">Darling's disease fungus</name>
    <name type="synonym">Histoplasma capsulatum</name>
    <dbReference type="NCBI Taxonomy" id="5037"/>
    <lineage>
        <taxon>Eukaryota</taxon>
        <taxon>Fungi</taxon>
        <taxon>Dikarya</taxon>
        <taxon>Ascomycota</taxon>
        <taxon>Pezizomycotina</taxon>
        <taxon>Eurotiomycetes</taxon>
        <taxon>Eurotiomycetidae</taxon>
        <taxon>Onygenales</taxon>
        <taxon>Ajellomycetaceae</taxon>
        <taxon>Histoplasma</taxon>
    </lineage>
</organism>
<dbReference type="SUPFAM" id="SSF53300">
    <property type="entry name" value="vWA-like"/>
    <property type="match status" value="1"/>
</dbReference>
<dbReference type="EMBL" id="CP069110">
    <property type="protein sequence ID" value="QSS60775.1"/>
    <property type="molecule type" value="Genomic_DNA"/>
</dbReference>
<evidence type="ECO:0000313" key="2">
    <source>
        <dbReference type="EMBL" id="QSS60775.1"/>
    </source>
</evidence>
<dbReference type="Gene3D" id="3.40.50.410">
    <property type="entry name" value="von Willebrand factor, type A domain"/>
    <property type="match status" value="1"/>
</dbReference>
<dbReference type="Pfam" id="PF14623">
    <property type="entry name" value="Vint"/>
    <property type="match status" value="1"/>
</dbReference>
<dbReference type="OrthoDB" id="10264538at2759"/>
<accession>A0A8A1M568</accession>
<dbReference type="InterPro" id="IPR002035">
    <property type="entry name" value="VWF_A"/>
</dbReference>
<sequence length="759" mass="83709">MDPVQPAASSEDDFEIIDDQIPIRPRLSTSTTIAGERSPNEVGVQLHPLPDTNSMILSVHPPLHPEKEMPHVPCDIVLCIDVSYSMQSSAPLPTTDESGEREETGLSVLDLTKHAARTIIETLNENDRLGIVAFSTEAEVVYEISKMNESSKKAALKAVEALKPLSSTNLWHGLKLGLKAFENERHTPQSVQALYVLTDGMPNHMCPKQGYVTKLRPILQLLGHRMPMIHTFGFGYNIRSGLLQAIAEVGGGTFAFIPDAGMIGTVFVHAIANLYTTFATQAKVTFRTSGSVTLAQDLGSKTGLGLHEESTRDSNLTVAIGTLQYGQSRDLVIRMKNATTAATPSMAQATLTYQFQGCLKSVVADEQVFSQHTSLPVHVSDYHLSRARICAFLRSLYPLGLDKEYTNIDENGLKNARQQLDHIIKDIKQLEHTDEENDSLVRDLAGEEPEGQLRLSILVHANFAKWGKHYLLSLLNAHTHQMCNSFKDPGPLQYGKNSPFFCRCREELDTRFDNLPPPKPSIIEKAPDGTVKIRPSYKMSRYNCRNNPCFAGHCNIRLAERNSSLPIRDIRAGIKVWTPLGPRRVRAVLATAVKNTILCNIGSLSITPWHPIQVAGDWIFPSHVSEQNVPFSGTVYSVLLDPSPVSGAHAIMVEGHVCVSLGHGIQGCNDVRAHPFFGSYPSVVRSLASLSRDANGILRCSGMKRNPFTGLACGFIGEAGFRKSINKRPFKRFAKVGLRYHFQAPITINPRRRTACLAF</sequence>
<dbReference type="SUPFAM" id="SSF51294">
    <property type="entry name" value="Hedgehog/intein (Hint) domain"/>
    <property type="match status" value="1"/>
</dbReference>
<dbReference type="VEuPathDB" id="FungiDB:I7I51_05578"/>
<dbReference type="SMART" id="SM00327">
    <property type="entry name" value="VWA"/>
    <property type="match status" value="1"/>
</dbReference>
<dbReference type="Pfam" id="PF00092">
    <property type="entry name" value="VWA"/>
    <property type="match status" value="1"/>
</dbReference>
<feature type="domain" description="VWFA" evidence="1">
    <location>
        <begin position="75"/>
        <end position="271"/>
    </location>
</feature>
<dbReference type="InterPro" id="IPR036844">
    <property type="entry name" value="Hint_dom_sf"/>
</dbReference>
<dbReference type="InterPro" id="IPR032838">
    <property type="entry name" value="Vwaint_dom"/>
</dbReference>
<dbReference type="InterPro" id="IPR036465">
    <property type="entry name" value="vWFA_dom_sf"/>
</dbReference>
<evidence type="ECO:0000313" key="3">
    <source>
        <dbReference type="Proteomes" id="UP000663671"/>
    </source>
</evidence>
<reference evidence="2" key="1">
    <citation type="submission" date="2021-01" db="EMBL/GenBank/DDBJ databases">
        <title>Chromosome-level genome assembly of a human fungal pathogen reveals clustering of transcriptionally co-regulated genes.</title>
        <authorList>
            <person name="Voorhies M."/>
            <person name="Cohen S."/>
            <person name="Shea T.P."/>
            <person name="Petrus S."/>
            <person name="Munoz J.F."/>
            <person name="Poplawski S."/>
            <person name="Goldman W.E."/>
            <person name="Michael T."/>
            <person name="Cuomo C.A."/>
            <person name="Sil A."/>
            <person name="Beyhan S."/>
        </authorList>
    </citation>
    <scope>NUCLEOTIDE SEQUENCE</scope>
    <source>
        <strain evidence="2">WU24</strain>
    </source>
</reference>
<dbReference type="AlphaFoldDB" id="A0A8A1M568"/>
<protein>
    <submittedName>
        <fullName evidence="2">U-box domain-containing protein</fullName>
    </submittedName>
</protein>
<name>A0A8A1M568_AJECA</name>
<dbReference type="PANTHER" id="PTHR10579">
    <property type="entry name" value="CALCIUM-ACTIVATED CHLORIDE CHANNEL REGULATOR"/>
    <property type="match status" value="1"/>
</dbReference>
<dbReference type="InterPro" id="IPR039510">
    <property type="entry name" value="Vint_dom"/>
</dbReference>
<evidence type="ECO:0000259" key="1">
    <source>
        <dbReference type="PROSITE" id="PS50234"/>
    </source>
</evidence>
<gene>
    <name evidence="2" type="ORF">I7I51_05578</name>
</gene>